<proteinExistence type="predicted"/>
<dbReference type="Proteomes" id="UP001154078">
    <property type="component" value="Chromosome 1"/>
</dbReference>
<dbReference type="InterPro" id="IPR001810">
    <property type="entry name" value="F-box_dom"/>
</dbReference>
<dbReference type="Pfam" id="PF00646">
    <property type="entry name" value="F-box"/>
    <property type="match status" value="1"/>
</dbReference>
<reference evidence="2" key="1">
    <citation type="submission" date="2021-12" db="EMBL/GenBank/DDBJ databases">
        <authorList>
            <person name="King R."/>
        </authorList>
    </citation>
    <scope>NUCLEOTIDE SEQUENCE</scope>
</reference>
<feature type="domain" description="F-box" evidence="1">
    <location>
        <begin position="90"/>
        <end position="136"/>
    </location>
</feature>
<organism evidence="2 3">
    <name type="scientific">Brassicogethes aeneus</name>
    <name type="common">Rape pollen beetle</name>
    <name type="synonym">Meligethes aeneus</name>
    <dbReference type="NCBI Taxonomy" id="1431903"/>
    <lineage>
        <taxon>Eukaryota</taxon>
        <taxon>Metazoa</taxon>
        <taxon>Ecdysozoa</taxon>
        <taxon>Arthropoda</taxon>
        <taxon>Hexapoda</taxon>
        <taxon>Insecta</taxon>
        <taxon>Pterygota</taxon>
        <taxon>Neoptera</taxon>
        <taxon>Endopterygota</taxon>
        <taxon>Coleoptera</taxon>
        <taxon>Polyphaga</taxon>
        <taxon>Cucujiformia</taxon>
        <taxon>Nitidulidae</taxon>
        <taxon>Meligethinae</taxon>
        <taxon>Brassicogethes</taxon>
    </lineage>
</organism>
<evidence type="ECO:0000313" key="2">
    <source>
        <dbReference type="EMBL" id="CAH0547254.1"/>
    </source>
</evidence>
<dbReference type="Gene3D" id="1.20.1280.50">
    <property type="match status" value="1"/>
</dbReference>
<dbReference type="SUPFAM" id="SSF81383">
    <property type="entry name" value="F-box domain"/>
    <property type="match status" value="1"/>
</dbReference>
<dbReference type="InterPro" id="IPR036047">
    <property type="entry name" value="F-box-like_dom_sf"/>
</dbReference>
<dbReference type="PROSITE" id="PS50181">
    <property type="entry name" value="FBOX"/>
    <property type="match status" value="1"/>
</dbReference>
<dbReference type="AlphaFoldDB" id="A0A9P0FCK3"/>
<sequence>MSGNLKIKDSTIIQLYSRAEAPCRDYYGLTVTDANILFSTWKISYGPHLHPKCRVVSYEDIKYDKYLQEEIRTTFGYGAFLFIRSLYNNEHKLETLTKNVFFYLMKYLKIKDIFNLAQTSKILKELCNTDNVWKIIYQKYLKRNCYPDELRNAMDIGWKEMAKRKSLLRKKTVNSINTTQKLQDKSKIKLKIPNKPASKQGSAVKLIEHATPRKPITKPTIPNMSAFKPTIPNESTGKHVSAVKLLNSIPDKPVIKKILPNRPIIKQVSNVKNKLSDRSLKIK</sequence>
<gene>
    <name evidence="2" type="ORF">MELIAE_LOCUS1277</name>
</gene>
<dbReference type="OrthoDB" id="3219396at2759"/>
<dbReference type="EMBL" id="OV121132">
    <property type="protein sequence ID" value="CAH0547254.1"/>
    <property type="molecule type" value="Genomic_DNA"/>
</dbReference>
<protein>
    <recommendedName>
        <fullName evidence="1">F-box domain-containing protein</fullName>
    </recommendedName>
</protein>
<accession>A0A9P0FCK3</accession>
<evidence type="ECO:0000259" key="1">
    <source>
        <dbReference type="PROSITE" id="PS50181"/>
    </source>
</evidence>
<evidence type="ECO:0000313" key="3">
    <source>
        <dbReference type="Proteomes" id="UP001154078"/>
    </source>
</evidence>
<name>A0A9P0FCK3_BRAAE</name>
<keyword evidence="3" id="KW-1185">Reference proteome</keyword>